<dbReference type="AlphaFoldDB" id="A0AA40G9W2"/>
<keyword evidence="1" id="KW-0812">Transmembrane</keyword>
<sequence>MTEATCKYIFILYICVSLRCFTFTVFQELAKDSELIKLIWKRIGSKVNLNPSPDFHVFLFRNSFGLSATSSATHCKEQKNTCIFVLIVSIIVLGAHTLCTMYLRISTKNRRKKQKKKETIGVRVTYESLWILRDECPCKLCDSRGQIIFTKRRLFNPSSRELHFERFIREHSQVLYFRTQANSKRSWCYLSSGNCNCNVRNSQRELLSDCGFLCGKFFGHINKKVESR</sequence>
<dbReference type="Proteomes" id="UP001177670">
    <property type="component" value="Unassembled WGS sequence"/>
</dbReference>
<feature type="transmembrane region" description="Helical" evidence="1">
    <location>
        <begin position="83"/>
        <end position="105"/>
    </location>
</feature>
<proteinExistence type="predicted"/>
<name>A0AA40G9W2_9HYME</name>
<keyword evidence="3" id="KW-1185">Reference proteome</keyword>
<dbReference type="EMBL" id="JAHYIQ010000003">
    <property type="protein sequence ID" value="KAK1133828.1"/>
    <property type="molecule type" value="Genomic_DNA"/>
</dbReference>
<protein>
    <submittedName>
        <fullName evidence="2">Uncharacterized protein</fullName>
    </submittedName>
</protein>
<evidence type="ECO:0000313" key="3">
    <source>
        <dbReference type="Proteomes" id="UP001177670"/>
    </source>
</evidence>
<organism evidence="2 3">
    <name type="scientific">Melipona bicolor</name>
    <dbReference type="NCBI Taxonomy" id="60889"/>
    <lineage>
        <taxon>Eukaryota</taxon>
        <taxon>Metazoa</taxon>
        <taxon>Ecdysozoa</taxon>
        <taxon>Arthropoda</taxon>
        <taxon>Hexapoda</taxon>
        <taxon>Insecta</taxon>
        <taxon>Pterygota</taxon>
        <taxon>Neoptera</taxon>
        <taxon>Endopterygota</taxon>
        <taxon>Hymenoptera</taxon>
        <taxon>Apocrita</taxon>
        <taxon>Aculeata</taxon>
        <taxon>Apoidea</taxon>
        <taxon>Anthophila</taxon>
        <taxon>Apidae</taxon>
        <taxon>Melipona</taxon>
    </lineage>
</organism>
<evidence type="ECO:0000256" key="1">
    <source>
        <dbReference type="SAM" id="Phobius"/>
    </source>
</evidence>
<accession>A0AA40G9W2</accession>
<comment type="caution">
    <text evidence="2">The sequence shown here is derived from an EMBL/GenBank/DDBJ whole genome shotgun (WGS) entry which is preliminary data.</text>
</comment>
<reference evidence="2" key="1">
    <citation type="submission" date="2021-10" db="EMBL/GenBank/DDBJ databases">
        <title>Melipona bicolor Genome sequencing and assembly.</title>
        <authorList>
            <person name="Araujo N.S."/>
            <person name="Arias M.C."/>
        </authorList>
    </citation>
    <scope>NUCLEOTIDE SEQUENCE</scope>
    <source>
        <strain evidence="2">USP_2M_L1-L4_2017</strain>
        <tissue evidence="2">Whole body</tissue>
    </source>
</reference>
<keyword evidence="1" id="KW-1133">Transmembrane helix</keyword>
<gene>
    <name evidence="2" type="ORF">K0M31_011615</name>
</gene>
<evidence type="ECO:0000313" key="2">
    <source>
        <dbReference type="EMBL" id="KAK1133828.1"/>
    </source>
</evidence>
<keyword evidence="1" id="KW-0472">Membrane</keyword>